<sequence>MEALGTLNLGKPSHLAPYAYSVLCNTTPRLYSVSLDKYDQHPVLAASTSIPQEFKVNQESMHE</sequence>
<proteinExistence type="predicted"/>
<dbReference type="EMBL" id="JAQJAE010000002">
    <property type="protein sequence ID" value="KAJ5608116.1"/>
    <property type="molecule type" value="Genomic_DNA"/>
</dbReference>
<dbReference type="Proteomes" id="UP001213799">
    <property type="component" value="Unassembled WGS sequence"/>
</dbReference>
<keyword evidence="2" id="KW-1185">Reference proteome</keyword>
<evidence type="ECO:0000313" key="2">
    <source>
        <dbReference type="Proteomes" id="UP001213799"/>
    </source>
</evidence>
<gene>
    <name evidence="1" type="ORF">N7537_004735</name>
</gene>
<evidence type="ECO:0000313" key="1">
    <source>
        <dbReference type="EMBL" id="KAJ5608116.1"/>
    </source>
</evidence>
<reference evidence="1" key="2">
    <citation type="submission" date="2023-01" db="EMBL/GenBank/DDBJ databases">
        <authorList>
            <person name="Petersen C."/>
        </authorList>
    </citation>
    <scope>NUCLEOTIDE SEQUENCE</scope>
    <source>
        <strain evidence="1">IBT 12815</strain>
    </source>
</reference>
<comment type="caution">
    <text evidence="1">The sequence shown here is derived from an EMBL/GenBank/DDBJ whole genome shotgun (WGS) entry which is preliminary data.</text>
</comment>
<accession>A0AAD6EBU2</accession>
<dbReference type="AlphaFoldDB" id="A0AAD6EBU2"/>
<dbReference type="RefSeq" id="XP_056755540.1">
    <property type="nucleotide sequence ID" value="XM_056895792.1"/>
</dbReference>
<dbReference type="GeneID" id="81586034"/>
<protein>
    <submittedName>
        <fullName evidence="1">Uncharacterized protein</fullName>
    </submittedName>
</protein>
<organism evidence="1 2">
    <name type="scientific">Penicillium hordei</name>
    <dbReference type="NCBI Taxonomy" id="40994"/>
    <lineage>
        <taxon>Eukaryota</taxon>
        <taxon>Fungi</taxon>
        <taxon>Dikarya</taxon>
        <taxon>Ascomycota</taxon>
        <taxon>Pezizomycotina</taxon>
        <taxon>Eurotiomycetes</taxon>
        <taxon>Eurotiomycetidae</taxon>
        <taxon>Eurotiales</taxon>
        <taxon>Aspergillaceae</taxon>
        <taxon>Penicillium</taxon>
    </lineage>
</organism>
<name>A0AAD6EBU2_9EURO</name>
<reference evidence="1" key="1">
    <citation type="journal article" date="2023" name="IMA Fungus">
        <title>Comparative genomic study of the Penicillium genus elucidates a diverse pangenome and 15 lateral gene transfer events.</title>
        <authorList>
            <person name="Petersen C."/>
            <person name="Sorensen T."/>
            <person name="Nielsen M.R."/>
            <person name="Sondergaard T.E."/>
            <person name="Sorensen J.L."/>
            <person name="Fitzpatrick D.A."/>
            <person name="Frisvad J.C."/>
            <person name="Nielsen K.L."/>
        </authorList>
    </citation>
    <scope>NUCLEOTIDE SEQUENCE</scope>
    <source>
        <strain evidence="1">IBT 12815</strain>
    </source>
</reference>